<evidence type="ECO:0000313" key="3">
    <source>
        <dbReference type="Proteomes" id="UP000664628"/>
    </source>
</evidence>
<evidence type="ECO:0000256" key="1">
    <source>
        <dbReference type="SAM" id="MobiDB-lite"/>
    </source>
</evidence>
<gene>
    <name evidence="2" type="ORF">J2I46_00185</name>
</gene>
<comment type="caution">
    <text evidence="2">The sequence shown here is derived from an EMBL/GenBank/DDBJ whole genome shotgun (WGS) entry which is preliminary data.</text>
</comment>
<evidence type="ECO:0000313" key="2">
    <source>
        <dbReference type="EMBL" id="MBO0946980.1"/>
    </source>
</evidence>
<dbReference type="EMBL" id="JAFMYW010000001">
    <property type="protein sequence ID" value="MBO0946980.1"/>
    <property type="molecule type" value="Genomic_DNA"/>
</dbReference>
<feature type="compositionally biased region" description="Pro residues" evidence="1">
    <location>
        <begin position="104"/>
        <end position="119"/>
    </location>
</feature>
<feature type="compositionally biased region" description="Basic and acidic residues" evidence="1">
    <location>
        <begin position="62"/>
        <end position="74"/>
    </location>
</feature>
<dbReference type="RefSeq" id="WP_207326907.1">
    <property type="nucleotide sequence ID" value="NZ_JAFMYW010000001.1"/>
</dbReference>
<organism evidence="2 3">
    <name type="scientific">Fibrella forsythiae</name>
    <dbReference type="NCBI Taxonomy" id="2817061"/>
    <lineage>
        <taxon>Bacteria</taxon>
        <taxon>Pseudomonadati</taxon>
        <taxon>Bacteroidota</taxon>
        <taxon>Cytophagia</taxon>
        <taxon>Cytophagales</taxon>
        <taxon>Spirosomataceae</taxon>
        <taxon>Fibrella</taxon>
    </lineage>
</organism>
<sequence>MPKVITYSAIKAQIKPWHQLVIGGDFFTLESFRKHCLTSHTWEYAPGAVKFYDVRDKTFHEIEPVDDPTPERTPEPVVVETVPVDKTNQNLDPDPDLAESEPAAEPPMPDYSIPPPGWVPGPMLDAIKPAEEPVSPIPPVDKPAPLVDETEPSVDEANNSTSSE</sequence>
<protein>
    <submittedName>
        <fullName evidence="2">Uncharacterized protein</fullName>
    </submittedName>
</protein>
<reference evidence="2 3" key="1">
    <citation type="submission" date="2021-03" db="EMBL/GenBank/DDBJ databases">
        <title>Fibrella sp. HMF5405 genome sequencing and assembly.</title>
        <authorList>
            <person name="Kang H."/>
            <person name="Kim H."/>
            <person name="Bae S."/>
            <person name="Joh K."/>
        </authorList>
    </citation>
    <scope>NUCLEOTIDE SEQUENCE [LARGE SCALE GENOMIC DNA]</scope>
    <source>
        <strain evidence="2 3">HMF5405</strain>
    </source>
</reference>
<feature type="region of interest" description="Disordered" evidence="1">
    <location>
        <begin position="62"/>
        <end position="164"/>
    </location>
</feature>
<name>A0ABS3JAF9_9BACT</name>
<keyword evidence="3" id="KW-1185">Reference proteome</keyword>
<dbReference type="Proteomes" id="UP000664628">
    <property type="component" value="Unassembled WGS sequence"/>
</dbReference>
<proteinExistence type="predicted"/>
<accession>A0ABS3JAF9</accession>
<feature type="compositionally biased region" description="Low complexity" evidence="1">
    <location>
        <begin position="75"/>
        <end position="85"/>
    </location>
</feature>